<evidence type="ECO:0000313" key="1">
    <source>
        <dbReference type="EMBL" id="RIA83215.1"/>
    </source>
</evidence>
<evidence type="ECO:0000313" key="2">
    <source>
        <dbReference type="Proteomes" id="UP000265703"/>
    </source>
</evidence>
<protein>
    <recommendedName>
        <fullName evidence="3">F-box domain-containing protein</fullName>
    </recommendedName>
</protein>
<gene>
    <name evidence="1" type="ORF">C1645_880630</name>
</gene>
<name>A0A397SG53_9GLOM</name>
<dbReference type="EMBL" id="QKYT01000589">
    <property type="protein sequence ID" value="RIA83215.1"/>
    <property type="molecule type" value="Genomic_DNA"/>
</dbReference>
<proteinExistence type="predicted"/>
<dbReference type="Gene3D" id="3.80.10.10">
    <property type="entry name" value="Ribonuclease Inhibitor"/>
    <property type="match status" value="1"/>
</dbReference>
<dbReference type="SUPFAM" id="SSF52047">
    <property type="entry name" value="RNI-like"/>
    <property type="match status" value="1"/>
</dbReference>
<reference evidence="1 2" key="1">
    <citation type="submission" date="2018-06" db="EMBL/GenBank/DDBJ databases">
        <title>Comparative genomics reveals the genomic features of Rhizophagus irregularis, R. cerebriforme, R. diaphanum and Gigaspora rosea, and their symbiotic lifestyle signature.</title>
        <authorList>
            <person name="Morin E."/>
            <person name="San Clemente H."/>
            <person name="Chen E.C.H."/>
            <person name="De La Providencia I."/>
            <person name="Hainaut M."/>
            <person name="Kuo A."/>
            <person name="Kohler A."/>
            <person name="Murat C."/>
            <person name="Tang N."/>
            <person name="Roy S."/>
            <person name="Loubradou J."/>
            <person name="Henrissat B."/>
            <person name="Grigoriev I.V."/>
            <person name="Corradi N."/>
            <person name="Roux C."/>
            <person name="Martin F.M."/>
        </authorList>
    </citation>
    <scope>NUCLEOTIDE SEQUENCE [LARGE SCALE GENOMIC DNA]</scope>
    <source>
        <strain evidence="1 2">DAOM 227022</strain>
    </source>
</reference>
<accession>A0A397SG53</accession>
<comment type="caution">
    <text evidence="1">The sequence shown here is derived from an EMBL/GenBank/DDBJ whole genome shotgun (WGS) entry which is preliminary data.</text>
</comment>
<evidence type="ECO:0008006" key="3">
    <source>
        <dbReference type="Google" id="ProtNLM"/>
    </source>
</evidence>
<dbReference type="InterPro" id="IPR032675">
    <property type="entry name" value="LRR_dom_sf"/>
</dbReference>
<dbReference type="AlphaFoldDB" id="A0A397SG53"/>
<organism evidence="1 2">
    <name type="scientific">Glomus cerebriforme</name>
    <dbReference type="NCBI Taxonomy" id="658196"/>
    <lineage>
        <taxon>Eukaryota</taxon>
        <taxon>Fungi</taxon>
        <taxon>Fungi incertae sedis</taxon>
        <taxon>Mucoromycota</taxon>
        <taxon>Glomeromycotina</taxon>
        <taxon>Glomeromycetes</taxon>
        <taxon>Glomerales</taxon>
        <taxon>Glomeraceae</taxon>
        <taxon>Glomus</taxon>
    </lineage>
</organism>
<dbReference type="Proteomes" id="UP000265703">
    <property type="component" value="Unassembled WGS sequence"/>
</dbReference>
<keyword evidence="2" id="KW-1185">Reference proteome</keyword>
<dbReference type="OrthoDB" id="550575at2759"/>
<sequence length="416" mass="48697">MSQLPADCLNDIFEYLEDNGDTLYLCLLVNRLWCEVSVGIFWRTIRKFSTLITCLLNESKEILYKNKIITSTLMSNSPIFNYVSNSSQSFEKGNILSQEIYKLLMNQISSLKELDFYLSLEEDSIPFPNFIFTSYPGTRTCLRDLSVFHCYSNVHSDILYHLSQICHNIQTLSLQLCNVISNGLTNLISAQQNLKHLSFYRFGSSINLKDIITSLINFHNTLIELYIVGSQIPLSFFVNFTNLQRIKLSIFDNESFEDYEGLQYVNFSQLQSLKFKDKCPQSELLIKFLKNNGNNLKELHVIERSKSFNLSIIKFCPNIRRLNTGLTNYDLETLIMIFNKCQYLEKYDRYACSKLIPKELESFFVSWTNRVPQKPLYLIVELMFTNNSFEKDDENKKIIENFVKLGILTFRNKYIR</sequence>